<dbReference type="Proteomes" id="UP000325315">
    <property type="component" value="Unassembled WGS sequence"/>
</dbReference>
<dbReference type="InterPro" id="IPR052343">
    <property type="entry name" value="Retrotransposon-Effector_Assoc"/>
</dbReference>
<accession>A0A5B6UTA3</accession>
<dbReference type="OrthoDB" id="998883at2759"/>
<evidence type="ECO:0000313" key="2">
    <source>
        <dbReference type="Proteomes" id="UP000325315"/>
    </source>
</evidence>
<reference evidence="2" key="1">
    <citation type="journal article" date="2019" name="Plant Biotechnol. J.">
        <title>Genome sequencing of the Australian wild diploid species Gossypium australe highlights disease resistance and delayed gland morphogenesis.</title>
        <authorList>
            <person name="Cai Y."/>
            <person name="Cai X."/>
            <person name="Wang Q."/>
            <person name="Wang P."/>
            <person name="Zhang Y."/>
            <person name="Cai C."/>
            <person name="Xu Y."/>
            <person name="Wang K."/>
            <person name="Zhou Z."/>
            <person name="Wang C."/>
            <person name="Geng S."/>
            <person name="Li B."/>
            <person name="Dong Q."/>
            <person name="Hou Y."/>
            <person name="Wang H."/>
            <person name="Ai P."/>
            <person name="Liu Z."/>
            <person name="Yi F."/>
            <person name="Sun M."/>
            <person name="An G."/>
            <person name="Cheng J."/>
            <person name="Zhang Y."/>
            <person name="Shi Q."/>
            <person name="Xie Y."/>
            <person name="Shi X."/>
            <person name="Chang Y."/>
            <person name="Huang F."/>
            <person name="Chen Y."/>
            <person name="Hong S."/>
            <person name="Mi L."/>
            <person name="Sun Q."/>
            <person name="Zhang L."/>
            <person name="Zhou B."/>
            <person name="Peng R."/>
            <person name="Zhang X."/>
            <person name="Liu F."/>
        </authorList>
    </citation>
    <scope>NUCLEOTIDE SEQUENCE [LARGE SCALE GENOMIC DNA]</scope>
    <source>
        <strain evidence="2">cv. PA1801</strain>
    </source>
</reference>
<dbReference type="AlphaFoldDB" id="A0A5B6UTA3"/>
<gene>
    <name evidence="1" type="ORF">EPI10_027869</name>
</gene>
<dbReference type="GO" id="GO:0003964">
    <property type="term" value="F:RNA-directed DNA polymerase activity"/>
    <property type="evidence" value="ECO:0007669"/>
    <property type="project" value="UniProtKB-KW"/>
</dbReference>
<comment type="caution">
    <text evidence="1">The sequence shown here is derived from an EMBL/GenBank/DDBJ whole genome shotgun (WGS) entry which is preliminary data.</text>
</comment>
<dbReference type="PANTHER" id="PTHR46890:SF48">
    <property type="entry name" value="RNA-DIRECTED DNA POLYMERASE"/>
    <property type="match status" value="1"/>
</dbReference>
<dbReference type="EMBL" id="SMMG02000009">
    <property type="protein sequence ID" value="KAA3461290.1"/>
    <property type="molecule type" value="Genomic_DNA"/>
</dbReference>
<keyword evidence="2" id="KW-1185">Reference proteome</keyword>
<dbReference type="PANTHER" id="PTHR46890">
    <property type="entry name" value="NON-LTR RETROLELEMENT REVERSE TRANSCRIPTASE-LIKE PROTEIN-RELATED"/>
    <property type="match status" value="1"/>
</dbReference>
<name>A0A5B6UTA3_9ROSI</name>
<proteinExistence type="predicted"/>
<sequence>MLVKRFMDEEILVAFNQMDPRKAPGIDGLSGIFFKENWEIVGNDILIFCHYILNGTKDISCINETMIVLIPKIKEPVDMSNSRPINLCRVIYKIIAKTLANHNQSAFVPMIHDNILIVHEFMHYLQSSKNGPNKGLVVKFNMSKAHDRVE</sequence>
<organism evidence="1 2">
    <name type="scientific">Gossypium australe</name>
    <dbReference type="NCBI Taxonomy" id="47621"/>
    <lineage>
        <taxon>Eukaryota</taxon>
        <taxon>Viridiplantae</taxon>
        <taxon>Streptophyta</taxon>
        <taxon>Embryophyta</taxon>
        <taxon>Tracheophyta</taxon>
        <taxon>Spermatophyta</taxon>
        <taxon>Magnoliopsida</taxon>
        <taxon>eudicotyledons</taxon>
        <taxon>Gunneridae</taxon>
        <taxon>Pentapetalae</taxon>
        <taxon>rosids</taxon>
        <taxon>malvids</taxon>
        <taxon>Malvales</taxon>
        <taxon>Malvaceae</taxon>
        <taxon>Malvoideae</taxon>
        <taxon>Gossypium</taxon>
    </lineage>
</organism>
<evidence type="ECO:0000313" key="1">
    <source>
        <dbReference type="EMBL" id="KAA3461290.1"/>
    </source>
</evidence>
<keyword evidence="1" id="KW-0695">RNA-directed DNA polymerase</keyword>
<keyword evidence="1" id="KW-0548">Nucleotidyltransferase</keyword>
<protein>
    <submittedName>
        <fullName evidence="1">Reverse transcriptase</fullName>
    </submittedName>
</protein>
<keyword evidence="1" id="KW-0808">Transferase</keyword>